<evidence type="ECO:0000313" key="3">
    <source>
        <dbReference type="EMBL" id="MBC8609965.1"/>
    </source>
</evidence>
<dbReference type="GO" id="GO:0016790">
    <property type="term" value="F:thiolester hydrolase activity"/>
    <property type="evidence" value="ECO:0007669"/>
    <property type="project" value="InterPro"/>
</dbReference>
<organism evidence="3 4">
    <name type="scientific">Massiliimalia timonensis</name>
    <dbReference type="NCBI Taxonomy" id="1987501"/>
    <lineage>
        <taxon>Bacteria</taxon>
        <taxon>Bacillati</taxon>
        <taxon>Bacillota</taxon>
        <taxon>Clostridia</taxon>
        <taxon>Eubacteriales</taxon>
        <taxon>Oscillospiraceae</taxon>
        <taxon>Massiliimalia</taxon>
    </lineage>
</organism>
<keyword evidence="4" id="KW-1185">Reference proteome</keyword>
<dbReference type="InterPro" id="IPR002864">
    <property type="entry name" value="Acyl-ACP_thioesterase_NHD"/>
</dbReference>
<evidence type="ECO:0000259" key="1">
    <source>
        <dbReference type="Pfam" id="PF01643"/>
    </source>
</evidence>
<comment type="caution">
    <text evidence="3">The sequence shown here is derived from an EMBL/GenBank/DDBJ whole genome shotgun (WGS) entry which is preliminary data.</text>
</comment>
<dbReference type="Gene3D" id="3.10.129.10">
    <property type="entry name" value="Hotdog Thioesterase"/>
    <property type="match status" value="2"/>
</dbReference>
<dbReference type="InterPro" id="IPR029069">
    <property type="entry name" value="HotDog_dom_sf"/>
</dbReference>
<dbReference type="Pfam" id="PF01643">
    <property type="entry name" value="Acyl-ACP_TE"/>
    <property type="match status" value="1"/>
</dbReference>
<protein>
    <recommendedName>
        <fullName evidence="5">Acyl-ACP thioesterase</fullName>
    </recommendedName>
</protein>
<dbReference type="SUPFAM" id="SSF54637">
    <property type="entry name" value="Thioesterase/thiol ester dehydrase-isomerase"/>
    <property type="match status" value="2"/>
</dbReference>
<accession>A0A8J6PGQ0</accession>
<dbReference type="Pfam" id="PF20791">
    <property type="entry name" value="Acyl-ACP_TE_C"/>
    <property type="match status" value="1"/>
</dbReference>
<proteinExistence type="predicted"/>
<evidence type="ECO:0000259" key="2">
    <source>
        <dbReference type="Pfam" id="PF20791"/>
    </source>
</evidence>
<dbReference type="InterPro" id="IPR049427">
    <property type="entry name" value="Acyl-ACP_TE_C"/>
</dbReference>
<dbReference type="Proteomes" id="UP000632659">
    <property type="component" value="Unassembled WGS sequence"/>
</dbReference>
<evidence type="ECO:0008006" key="5">
    <source>
        <dbReference type="Google" id="ProtNLM"/>
    </source>
</evidence>
<name>A0A8J6PGQ0_9FIRM</name>
<dbReference type="RefSeq" id="WP_093988387.1">
    <property type="nucleotide sequence ID" value="NZ_FYDD01000003.1"/>
</dbReference>
<dbReference type="EMBL" id="JACRTL010000001">
    <property type="protein sequence ID" value="MBC8609965.1"/>
    <property type="molecule type" value="Genomic_DNA"/>
</dbReference>
<evidence type="ECO:0000313" key="4">
    <source>
        <dbReference type="Proteomes" id="UP000632659"/>
    </source>
</evidence>
<sequence length="241" mass="27857">MIQHYEKEIAVNQFECDFQNRMKAGSLMRQVEQVSMDNCTAIGVDAALYDRTHTAFLLAKLSLIFYRDITVGELLKLDTTAALPVRAVYNRYTSVLDQNGNEAAGIDTRWVLVDTQSRRILRRPPEEFQLPFVDKTAKELDFSIEAVPETESVGIVCAEYSRVDINRHLNNAEYADLILNHLPLEELEHTSVERLVIYYHNELPMGETMELFRAKTTQNSYYFYGIRQDEKKCFEAQVTLK</sequence>
<dbReference type="AlphaFoldDB" id="A0A8J6PGQ0"/>
<dbReference type="OrthoDB" id="9801517at2"/>
<feature type="domain" description="Acyl-ACP thioesterase-like C-terminal" evidence="2">
    <location>
        <begin position="160"/>
        <end position="222"/>
    </location>
</feature>
<gene>
    <name evidence="3" type="ORF">H8702_02370</name>
</gene>
<reference evidence="3" key="1">
    <citation type="submission" date="2020-08" db="EMBL/GenBank/DDBJ databases">
        <title>Genome public.</title>
        <authorList>
            <person name="Liu C."/>
            <person name="Sun Q."/>
        </authorList>
    </citation>
    <scope>NUCLEOTIDE SEQUENCE</scope>
    <source>
        <strain evidence="3">NSJ-15</strain>
    </source>
</reference>
<feature type="domain" description="Acyl-ACP thioesterase N-terminal hotdog" evidence="1">
    <location>
        <begin position="4"/>
        <end position="126"/>
    </location>
</feature>
<dbReference type="GO" id="GO:0006633">
    <property type="term" value="P:fatty acid biosynthetic process"/>
    <property type="evidence" value="ECO:0007669"/>
    <property type="project" value="InterPro"/>
</dbReference>